<sequence length="904" mass="100490">MKLIKLITVLLVFAIVTPSFAQGSGQGVAPTEQQLEQFKKLPKSQQKALAEKYGIDLDSLGFLDASQTLDKENGDKKLSSILPRDLESEDTEELTDEEKFKPKEEEIKPFGYELFSGEPTTFEPSENALVPNTYVVGPGDTFTINLYGKESFNGEVIVDREGRLAIDKLQPVNVAGMQYNEVVELIKQKVEQEMIGVKAFVSMGETRTIRVMVLGEAYKPGAYTIPSLSSITHALFVSGGLSDIGSLRNIQLKRAGKTIQTLDLYDLLIKGDSSNDVILKPGDVVFIPPVGKQVTVSGEVRRPAIFELTGSESMDDLIAMAGGLKAEAYQQKTVIERFTGNSSKTILQLDLTKSTEYKPRNGDIIKVPTSSDELDNAVTLLGAVTYPGNYSWQKGDKISRLFTSIKSDLLPTADYEYALVVREINQKGDIEIYQFSPIEASKQNSKSDIALQPRDIIVIFSRFQTKEDEETALKTLALTKEQLALRDRIKLWDKYEEKQFYEFIDLGGSLEKELAEQLADEESKKITNITDYLNSQEKELKDSDYAVFSREKLLKPIIAKLNQQSTYTSQVKIFGIRGEVRFSGVYPLPANATMKEAVLAAGGLKESTYLEKAEITRYGNENKSALNHVTVNLNKALSSDSKVNFAIQSKDSISIYPIPNWQKDLQVEIVGEVRFPGVYSIRKGEDLTNVLKRAGGFTEFAYPQGSVFTRESIRFQEQQQLNKLSEDLRRDIATKSFNSSVTDSSLSYKDMDSLINDLAKVKAVGRLVVNLTAIEQGKEHLPLQNQDILYIPTKSNSISVVGEVNFATSHIYNPSLSLDDYINRSGGFKQRADEDRIYIIKASGLVEVPNRGSWFASNKADELSPGDTIVIPLDTEHTDTLTLWSTATQILYQTGIAVAAISKL</sequence>
<keyword evidence="3" id="KW-0813">Transport</keyword>
<feature type="signal peptide" evidence="16">
    <location>
        <begin position="1"/>
        <end position="21"/>
    </location>
</feature>
<evidence type="ECO:0000256" key="9">
    <source>
        <dbReference type="ARBA" id="ARBA00023065"/>
    </source>
</evidence>
<feature type="domain" description="Soluble ligand binding" evidence="18">
    <location>
        <begin position="294"/>
        <end position="340"/>
    </location>
</feature>
<evidence type="ECO:0000256" key="5">
    <source>
        <dbReference type="ARBA" id="ARBA00022597"/>
    </source>
</evidence>
<dbReference type="InterPro" id="IPR003715">
    <property type="entry name" value="Poly_export_N"/>
</dbReference>
<evidence type="ECO:0000259" key="17">
    <source>
        <dbReference type="Pfam" id="PF02563"/>
    </source>
</evidence>
<evidence type="ECO:0000256" key="13">
    <source>
        <dbReference type="ARBA" id="ARBA00023237"/>
    </source>
</evidence>
<evidence type="ECO:0000256" key="16">
    <source>
        <dbReference type="SAM" id="SignalP"/>
    </source>
</evidence>
<feature type="region of interest" description="Disordered" evidence="15">
    <location>
        <begin position="74"/>
        <end position="99"/>
    </location>
</feature>
<keyword evidence="21" id="KW-1185">Reference proteome</keyword>
<organism evidence="20 21">
    <name type="scientific">Pseudoalteromonas aliena SW19</name>
    <dbReference type="NCBI Taxonomy" id="1314866"/>
    <lineage>
        <taxon>Bacteria</taxon>
        <taxon>Pseudomonadati</taxon>
        <taxon>Pseudomonadota</taxon>
        <taxon>Gammaproteobacteria</taxon>
        <taxon>Alteromonadales</taxon>
        <taxon>Pseudoalteromonadaceae</taxon>
        <taxon>Pseudoalteromonas</taxon>
    </lineage>
</organism>
<dbReference type="PANTHER" id="PTHR33619:SF3">
    <property type="entry name" value="POLYSACCHARIDE EXPORT PROTEIN GFCE-RELATED"/>
    <property type="match status" value="1"/>
</dbReference>
<evidence type="ECO:0000256" key="3">
    <source>
        <dbReference type="ARBA" id="ARBA00022448"/>
    </source>
</evidence>
<dbReference type="Gene3D" id="3.10.560.10">
    <property type="entry name" value="Outer membrane lipoprotein wza domain like"/>
    <property type="match status" value="6"/>
</dbReference>
<dbReference type="Proteomes" id="UP000648482">
    <property type="component" value="Unassembled WGS sequence"/>
</dbReference>
<reference evidence="20 21" key="1">
    <citation type="submission" date="2015-06" db="EMBL/GenBank/DDBJ databases">
        <title>Genome sequence of Pseudoalteromonas aliena.</title>
        <authorList>
            <person name="Xie B.-B."/>
            <person name="Rong J.-C."/>
            <person name="Qin Q.-L."/>
            <person name="Zhang Y.-Z."/>
        </authorList>
    </citation>
    <scope>NUCLEOTIDE SEQUENCE [LARGE SCALE GENOMIC DNA]</scope>
    <source>
        <strain evidence="20 21">SW19</strain>
    </source>
</reference>
<evidence type="ECO:0000259" key="19">
    <source>
        <dbReference type="Pfam" id="PF22461"/>
    </source>
</evidence>
<keyword evidence="7 16" id="KW-0732">Signal</keyword>
<feature type="domain" description="Soluble ligand binding" evidence="18">
    <location>
        <begin position="575"/>
        <end position="618"/>
    </location>
</feature>
<keyword evidence="6" id="KW-0812">Transmembrane</keyword>
<evidence type="ECO:0000256" key="6">
    <source>
        <dbReference type="ARBA" id="ARBA00022692"/>
    </source>
</evidence>
<dbReference type="InterPro" id="IPR019554">
    <property type="entry name" value="Soluble_ligand-bd"/>
</dbReference>
<dbReference type="PANTHER" id="PTHR33619">
    <property type="entry name" value="POLYSACCHARIDE EXPORT PROTEIN GFCE-RELATED"/>
    <property type="match status" value="1"/>
</dbReference>
<keyword evidence="11" id="KW-0472">Membrane</keyword>
<keyword evidence="10" id="KW-0626">Porin</keyword>
<feature type="domain" description="SLBB" evidence="19">
    <location>
        <begin position="210"/>
        <end position="287"/>
    </location>
</feature>
<keyword evidence="4" id="KW-1134">Transmembrane beta strand</keyword>
<evidence type="ECO:0000313" key="21">
    <source>
        <dbReference type="Proteomes" id="UP000648482"/>
    </source>
</evidence>
<accession>A0ABR9E1X7</accession>
<evidence type="ECO:0000256" key="12">
    <source>
        <dbReference type="ARBA" id="ARBA00023139"/>
    </source>
</evidence>
<feature type="chain" id="PRO_5046187165" description="Polysaccharide biosynthesis protein" evidence="16">
    <location>
        <begin position="22"/>
        <end position="904"/>
    </location>
</feature>
<dbReference type="InterPro" id="IPR054765">
    <property type="entry name" value="SLBB_dom"/>
</dbReference>
<evidence type="ECO:0000256" key="2">
    <source>
        <dbReference type="ARBA" id="ARBA00009450"/>
    </source>
</evidence>
<evidence type="ECO:0000256" key="4">
    <source>
        <dbReference type="ARBA" id="ARBA00022452"/>
    </source>
</evidence>
<gene>
    <name evidence="20" type="ORF">PALI_a2560</name>
</gene>
<dbReference type="Pfam" id="PF02563">
    <property type="entry name" value="Poly_export"/>
    <property type="match status" value="1"/>
</dbReference>
<evidence type="ECO:0000256" key="11">
    <source>
        <dbReference type="ARBA" id="ARBA00023136"/>
    </source>
</evidence>
<evidence type="ECO:0000256" key="15">
    <source>
        <dbReference type="SAM" id="MobiDB-lite"/>
    </source>
</evidence>
<keyword evidence="13" id="KW-0998">Cell outer membrane</keyword>
<dbReference type="InterPro" id="IPR049712">
    <property type="entry name" value="Poly_export"/>
</dbReference>
<feature type="domain" description="Soluble ligand binding" evidence="18">
    <location>
        <begin position="667"/>
        <end position="704"/>
    </location>
</feature>
<dbReference type="Pfam" id="PF10531">
    <property type="entry name" value="SLBB"/>
    <property type="match status" value="3"/>
</dbReference>
<comment type="caution">
    <text evidence="20">The sequence shown here is derived from an EMBL/GenBank/DDBJ whole genome shotgun (WGS) entry which is preliminary data.</text>
</comment>
<keyword evidence="12" id="KW-0564">Palmitate</keyword>
<dbReference type="RefSeq" id="WP_193156201.1">
    <property type="nucleotide sequence ID" value="NZ_AQGU01000027.1"/>
</dbReference>
<evidence type="ECO:0000256" key="14">
    <source>
        <dbReference type="ARBA" id="ARBA00023288"/>
    </source>
</evidence>
<name>A0ABR9E1X7_9GAMM</name>
<evidence type="ECO:0000256" key="8">
    <source>
        <dbReference type="ARBA" id="ARBA00023047"/>
    </source>
</evidence>
<evidence type="ECO:0000256" key="7">
    <source>
        <dbReference type="ARBA" id="ARBA00022729"/>
    </source>
</evidence>
<evidence type="ECO:0000256" key="1">
    <source>
        <dbReference type="ARBA" id="ARBA00004571"/>
    </source>
</evidence>
<keyword evidence="14" id="KW-0449">Lipoprotein</keyword>
<dbReference type="Pfam" id="PF22461">
    <property type="entry name" value="SLBB_2"/>
    <property type="match status" value="1"/>
</dbReference>
<comment type="subcellular location">
    <subcellularLocation>
        <location evidence="1">Cell outer membrane</location>
        <topology evidence="1">Multi-pass membrane protein</topology>
    </subcellularLocation>
</comment>
<comment type="similarity">
    <text evidence="2">Belongs to the BexD/CtrA/VexA family.</text>
</comment>
<protein>
    <recommendedName>
        <fullName evidence="22">Polysaccharide biosynthesis protein</fullName>
    </recommendedName>
</protein>
<evidence type="ECO:0008006" key="22">
    <source>
        <dbReference type="Google" id="ProtNLM"/>
    </source>
</evidence>
<feature type="domain" description="Polysaccharide export protein N-terminal" evidence="17">
    <location>
        <begin position="131"/>
        <end position="201"/>
    </location>
</feature>
<keyword evidence="9" id="KW-0406">Ion transport</keyword>
<evidence type="ECO:0000256" key="10">
    <source>
        <dbReference type="ARBA" id="ARBA00023114"/>
    </source>
</evidence>
<keyword evidence="5" id="KW-0762">Sugar transport</keyword>
<dbReference type="EMBL" id="AQGU01000027">
    <property type="protein sequence ID" value="MBE0360555.1"/>
    <property type="molecule type" value="Genomic_DNA"/>
</dbReference>
<keyword evidence="8" id="KW-0625">Polysaccharide transport</keyword>
<proteinExistence type="inferred from homology"/>
<evidence type="ECO:0000259" key="18">
    <source>
        <dbReference type="Pfam" id="PF10531"/>
    </source>
</evidence>
<evidence type="ECO:0000313" key="20">
    <source>
        <dbReference type="EMBL" id="MBE0360555.1"/>
    </source>
</evidence>
<feature type="compositionally biased region" description="Acidic residues" evidence="15">
    <location>
        <begin position="87"/>
        <end position="96"/>
    </location>
</feature>